<gene>
    <name evidence="1" type="ORF">CTI12_AA292710</name>
</gene>
<keyword evidence="2" id="KW-1185">Reference proteome</keyword>
<evidence type="ECO:0000313" key="2">
    <source>
        <dbReference type="Proteomes" id="UP000245207"/>
    </source>
</evidence>
<dbReference type="AlphaFoldDB" id="A0A2U1N921"/>
<proteinExistence type="predicted"/>
<sequence>MKEEIERIEKLMEERDLEEEEVWVWEECKKGLLQLNLSKSKDLQQKSRVRWAMQGDDNTAFFHGMVNGRKTKNTLPGLLVNGEWVTKPNLLKRETMRHFRRQFSEQYKLRPPLLCHNIKQVPSHFIDDLV</sequence>
<organism evidence="1 2">
    <name type="scientific">Artemisia annua</name>
    <name type="common">Sweet wormwood</name>
    <dbReference type="NCBI Taxonomy" id="35608"/>
    <lineage>
        <taxon>Eukaryota</taxon>
        <taxon>Viridiplantae</taxon>
        <taxon>Streptophyta</taxon>
        <taxon>Embryophyta</taxon>
        <taxon>Tracheophyta</taxon>
        <taxon>Spermatophyta</taxon>
        <taxon>Magnoliopsida</taxon>
        <taxon>eudicotyledons</taxon>
        <taxon>Gunneridae</taxon>
        <taxon>Pentapetalae</taxon>
        <taxon>asterids</taxon>
        <taxon>campanulids</taxon>
        <taxon>Asterales</taxon>
        <taxon>Asteraceae</taxon>
        <taxon>Asteroideae</taxon>
        <taxon>Anthemideae</taxon>
        <taxon>Artemisiinae</taxon>
        <taxon>Artemisia</taxon>
    </lineage>
</organism>
<dbReference type="Proteomes" id="UP000245207">
    <property type="component" value="Unassembled WGS sequence"/>
</dbReference>
<dbReference type="EMBL" id="PKPP01003321">
    <property type="protein sequence ID" value="PWA70005.1"/>
    <property type="molecule type" value="Genomic_DNA"/>
</dbReference>
<evidence type="ECO:0000313" key="1">
    <source>
        <dbReference type="EMBL" id="PWA70005.1"/>
    </source>
</evidence>
<comment type="caution">
    <text evidence="1">The sequence shown here is derived from an EMBL/GenBank/DDBJ whole genome shotgun (WGS) entry which is preliminary data.</text>
</comment>
<protein>
    <submittedName>
        <fullName evidence="1">RNA-directed DNA polymerase, eukaryota, Reverse transcriptase zinc-binding domain protein</fullName>
    </submittedName>
</protein>
<keyword evidence="1" id="KW-0695">RNA-directed DNA polymerase</keyword>
<reference evidence="1 2" key="1">
    <citation type="journal article" date="2018" name="Mol. Plant">
        <title>The genome of Artemisia annua provides insight into the evolution of Asteraceae family and artemisinin biosynthesis.</title>
        <authorList>
            <person name="Shen Q."/>
            <person name="Zhang L."/>
            <person name="Liao Z."/>
            <person name="Wang S."/>
            <person name="Yan T."/>
            <person name="Shi P."/>
            <person name="Liu M."/>
            <person name="Fu X."/>
            <person name="Pan Q."/>
            <person name="Wang Y."/>
            <person name="Lv Z."/>
            <person name="Lu X."/>
            <person name="Zhang F."/>
            <person name="Jiang W."/>
            <person name="Ma Y."/>
            <person name="Chen M."/>
            <person name="Hao X."/>
            <person name="Li L."/>
            <person name="Tang Y."/>
            <person name="Lv G."/>
            <person name="Zhou Y."/>
            <person name="Sun X."/>
            <person name="Brodelius P.E."/>
            <person name="Rose J.K.C."/>
            <person name="Tang K."/>
        </authorList>
    </citation>
    <scope>NUCLEOTIDE SEQUENCE [LARGE SCALE GENOMIC DNA]</scope>
    <source>
        <strain evidence="2">cv. Huhao1</strain>
        <tissue evidence="1">Leaf</tissue>
    </source>
</reference>
<dbReference type="OrthoDB" id="1733677at2759"/>
<name>A0A2U1N921_ARTAN</name>
<dbReference type="GO" id="GO:0003964">
    <property type="term" value="F:RNA-directed DNA polymerase activity"/>
    <property type="evidence" value="ECO:0007669"/>
    <property type="project" value="UniProtKB-KW"/>
</dbReference>
<keyword evidence="1" id="KW-0808">Transferase</keyword>
<keyword evidence="1" id="KW-0548">Nucleotidyltransferase</keyword>
<accession>A0A2U1N921</accession>